<dbReference type="InterPro" id="IPR041700">
    <property type="entry name" value="OMP_b-brl_3"/>
</dbReference>
<protein>
    <submittedName>
        <fullName evidence="3">Outer membrane beta-barrel protein</fullName>
    </submittedName>
</protein>
<gene>
    <name evidence="3" type="ORF">LX64_04250</name>
</gene>
<dbReference type="SUPFAM" id="SSF56935">
    <property type="entry name" value="Porins"/>
    <property type="match status" value="1"/>
</dbReference>
<evidence type="ECO:0000313" key="4">
    <source>
        <dbReference type="Proteomes" id="UP000249547"/>
    </source>
</evidence>
<dbReference type="Proteomes" id="UP000249547">
    <property type="component" value="Unassembled WGS sequence"/>
</dbReference>
<dbReference type="Pfam" id="PF14905">
    <property type="entry name" value="OMP_b-brl_3"/>
    <property type="match status" value="1"/>
</dbReference>
<dbReference type="AlphaFoldDB" id="A0A327Q596"/>
<accession>A0A327Q596</accession>
<organism evidence="3 4">
    <name type="scientific">Chitinophaga skermanii</name>
    <dbReference type="NCBI Taxonomy" id="331697"/>
    <lineage>
        <taxon>Bacteria</taxon>
        <taxon>Pseudomonadati</taxon>
        <taxon>Bacteroidota</taxon>
        <taxon>Chitinophagia</taxon>
        <taxon>Chitinophagales</taxon>
        <taxon>Chitinophagaceae</taxon>
        <taxon>Chitinophaga</taxon>
    </lineage>
</organism>
<dbReference type="RefSeq" id="WP_111599665.1">
    <property type="nucleotide sequence ID" value="NZ_QLLL01000009.1"/>
</dbReference>
<sequence length="706" mass="80654">MKTYLHPIAKKCLALLTAVLLSCQLFAQQKITINKDALHPAQSFAAAIAQLPFMQTNLDGTLQFKQQQAYIVLVNGQQQGLLSLDINRALKALPAESIERIELNLQASDEYRLRGYDATVNIITKELATSNSAYIQGNVDTRLQSDDQFSWARQGKKSSLQFNLQYNTTANKDHIKSSSSNNTGIEEDQTTTWRSNLYALGLSYSTKLGRTWYVNLYGTTGWDQLKKENDIKYYQLGYQDGTPTTNWGGNYKHKIYDYTIGTNITKAFSKTGHQLMLSVQKSSKDHNFRTWGNTKNISPTNVQALSHINDNYLQNLLANIDYTLPIGKHARLQAGYQYNNRNIMSDAVATFFQSQSGQLSWITTLYSEKEGTSHHGYVGFTHHTSKLAINAGLNVMTTKYTRSFAKDTSYFNVLPYVNLVIKIDTNQFIQIAYQSKVQQTNFLELSNARDSFDPYLQHSNAPNYHTGILGPGSVYPQFVTHDPNFKLYQQTTHAIHVTLHQVNQHGTSYFYGVGFQYTPHNIGREASLTYYEPTDIYSHDIFTYYPETYLYSNSKKSQAAIYVGVEKRAGKFNFSLMNTFNYLQFEFVDVKKKKESFYSLTNLDITYQAFQRSYFKLNGYYGTNMATTYGETYNLRNYALAYVHEVAKGRGFVSLEAHNFINDHWHYKQQYDVKSTFIPQQAMELSYNNALPASMLAIRAGYRIGK</sequence>
<keyword evidence="4" id="KW-1185">Reference proteome</keyword>
<name>A0A327Q596_9BACT</name>
<feature type="chain" id="PRO_5016241707" evidence="1">
    <location>
        <begin position="28"/>
        <end position="706"/>
    </location>
</feature>
<dbReference type="OrthoDB" id="764801at2"/>
<keyword evidence="1" id="KW-0732">Signal</keyword>
<evidence type="ECO:0000313" key="3">
    <source>
        <dbReference type="EMBL" id="RAI99705.1"/>
    </source>
</evidence>
<evidence type="ECO:0000256" key="1">
    <source>
        <dbReference type="SAM" id="SignalP"/>
    </source>
</evidence>
<comment type="caution">
    <text evidence="3">The sequence shown here is derived from an EMBL/GenBank/DDBJ whole genome shotgun (WGS) entry which is preliminary data.</text>
</comment>
<reference evidence="3 4" key="1">
    <citation type="submission" date="2018-06" db="EMBL/GenBank/DDBJ databases">
        <title>Genomic Encyclopedia of Archaeal and Bacterial Type Strains, Phase II (KMG-II): from individual species to whole genera.</title>
        <authorList>
            <person name="Goeker M."/>
        </authorList>
    </citation>
    <scope>NUCLEOTIDE SEQUENCE [LARGE SCALE GENOMIC DNA]</scope>
    <source>
        <strain evidence="3 4">DSM 23857</strain>
    </source>
</reference>
<dbReference type="EMBL" id="QLLL01000009">
    <property type="protein sequence ID" value="RAI99705.1"/>
    <property type="molecule type" value="Genomic_DNA"/>
</dbReference>
<dbReference type="PROSITE" id="PS51257">
    <property type="entry name" value="PROKAR_LIPOPROTEIN"/>
    <property type="match status" value="1"/>
</dbReference>
<feature type="signal peptide" evidence="1">
    <location>
        <begin position="1"/>
        <end position="27"/>
    </location>
</feature>
<proteinExistence type="predicted"/>
<feature type="domain" description="Outer membrane protein beta-barrel" evidence="2">
    <location>
        <begin position="267"/>
        <end position="672"/>
    </location>
</feature>
<evidence type="ECO:0000259" key="2">
    <source>
        <dbReference type="Pfam" id="PF14905"/>
    </source>
</evidence>